<proteinExistence type="predicted"/>
<protein>
    <submittedName>
        <fullName evidence="1">VP7</fullName>
    </submittedName>
</protein>
<dbReference type="RefSeq" id="YP_009507747.1">
    <property type="nucleotide sequence ID" value="NC_038632.1"/>
</dbReference>
<name>W6EKE9_9REOV</name>
<dbReference type="Proteomes" id="UP000232618">
    <property type="component" value="Genome"/>
</dbReference>
<dbReference type="OrthoDB" id="7541at10239"/>
<sequence length="216" mass="23692">MDTKPLHTTVANALCDALISGHLLLAKIGGTWSTDIRSPDLISTGQYQLCALCLKQVCSYHVTEPCYYPHECHHGQATRNVGQRLSENLLTMSHAIRRSVSDAVLAMRGQEETSLLNALSGAAVGYSPEYSFSELAATMTRVRKGVTAPRAISLDALSCHINENELSPFTARISPSIPWCAVPHSPPRSRPPLAPIQQDWLKRRRSWFKSAACPSL</sequence>
<keyword evidence="2" id="KW-1185">Reference proteome</keyword>
<dbReference type="GeneID" id="37618802"/>
<accession>W6EKE9</accession>
<reference evidence="1 2" key="1">
    <citation type="submission" date="2013-02" db="EMBL/GenBank/DDBJ databases">
        <authorList>
            <person name="Rao S."/>
            <person name="Carner G.R."/>
            <person name="Winton J.R."/>
        </authorList>
    </citation>
    <scope>NUCLEOTIDE SEQUENCE [LARGE SCALE GENOMIC DNA]</scope>
</reference>
<evidence type="ECO:0000313" key="1">
    <source>
        <dbReference type="EMBL" id="AHJ14809.1"/>
    </source>
</evidence>
<dbReference type="KEGG" id="vg:37618802"/>
<evidence type="ECO:0000313" key="2">
    <source>
        <dbReference type="Proteomes" id="UP000232618"/>
    </source>
</evidence>
<organism evidence="1 2">
    <name type="scientific">Green River chinook virus</name>
    <dbReference type="NCBI Taxonomy" id="1382300"/>
    <lineage>
        <taxon>Viruses</taxon>
        <taxon>Riboviria</taxon>
        <taxon>Orthornavirae</taxon>
        <taxon>Duplornaviricota</taxon>
        <taxon>Resentoviricetes</taxon>
        <taxon>Reovirales</taxon>
        <taxon>Spinareoviridae</taxon>
        <taxon>Aquareovirus</taxon>
        <taxon>Aquareovirus oncorhynchi</taxon>
    </lineage>
</organism>
<dbReference type="EMBL" id="KC588384">
    <property type="protein sequence ID" value="AHJ14809.1"/>
    <property type="molecule type" value="Genomic_RNA"/>
</dbReference>